<gene>
    <name evidence="2" type="ORF">IW261DRAFT_1428526</name>
</gene>
<comment type="caution">
    <text evidence="2">The sequence shown here is derived from an EMBL/GenBank/DDBJ whole genome shotgun (WGS) entry which is preliminary data.</text>
</comment>
<reference evidence="2" key="1">
    <citation type="submission" date="2023-06" db="EMBL/GenBank/DDBJ databases">
        <authorList>
            <consortium name="Lawrence Berkeley National Laboratory"/>
            <person name="Ahrendt S."/>
            <person name="Sahu N."/>
            <person name="Indic B."/>
            <person name="Wong-Bajracharya J."/>
            <person name="Merenyi Z."/>
            <person name="Ke H.-M."/>
            <person name="Monk M."/>
            <person name="Kocsube S."/>
            <person name="Drula E."/>
            <person name="Lipzen A."/>
            <person name="Balint B."/>
            <person name="Henrissat B."/>
            <person name="Andreopoulos B."/>
            <person name="Martin F.M."/>
            <person name="Harder C.B."/>
            <person name="Rigling D."/>
            <person name="Ford K.L."/>
            <person name="Foster G.D."/>
            <person name="Pangilinan J."/>
            <person name="Papanicolaou A."/>
            <person name="Barry K."/>
            <person name="LaButti K."/>
            <person name="Viragh M."/>
            <person name="Koriabine M."/>
            <person name="Yan M."/>
            <person name="Riley R."/>
            <person name="Champramary S."/>
            <person name="Plett K.L."/>
            <person name="Tsai I.J."/>
            <person name="Slot J."/>
            <person name="Sipos G."/>
            <person name="Plett J."/>
            <person name="Nagy L.G."/>
            <person name="Grigoriev I.V."/>
        </authorList>
    </citation>
    <scope>NUCLEOTIDE SEQUENCE</scope>
    <source>
        <strain evidence="2">ICMP 16352</strain>
    </source>
</reference>
<evidence type="ECO:0000313" key="3">
    <source>
        <dbReference type="Proteomes" id="UP001175227"/>
    </source>
</evidence>
<name>A0AA39TP10_9AGAR</name>
<dbReference type="EMBL" id="JAUEPR010000149">
    <property type="protein sequence ID" value="KAK0461488.1"/>
    <property type="molecule type" value="Genomic_DNA"/>
</dbReference>
<evidence type="ECO:0000256" key="1">
    <source>
        <dbReference type="SAM" id="MobiDB-lite"/>
    </source>
</evidence>
<accession>A0AA39TP10</accession>
<organism evidence="2 3">
    <name type="scientific">Armillaria novae-zelandiae</name>
    <dbReference type="NCBI Taxonomy" id="153914"/>
    <lineage>
        <taxon>Eukaryota</taxon>
        <taxon>Fungi</taxon>
        <taxon>Dikarya</taxon>
        <taxon>Basidiomycota</taxon>
        <taxon>Agaricomycotina</taxon>
        <taxon>Agaricomycetes</taxon>
        <taxon>Agaricomycetidae</taxon>
        <taxon>Agaricales</taxon>
        <taxon>Marasmiineae</taxon>
        <taxon>Physalacriaceae</taxon>
        <taxon>Armillaria</taxon>
    </lineage>
</organism>
<protein>
    <submittedName>
        <fullName evidence="2">Uncharacterized protein</fullName>
    </submittedName>
</protein>
<evidence type="ECO:0000313" key="2">
    <source>
        <dbReference type="EMBL" id="KAK0461488.1"/>
    </source>
</evidence>
<feature type="region of interest" description="Disordered" evidence="1">
    <location>
        <begin position="88"/>
        <end position="133"/>
    </location>
</feature>
<feature type="compositionally biased region" description="Polar residues" evidence="1">
    <location>
        <begin position="88"/>
        <end position="125"/>
    </location>
</feature>
<sequence length="168" mass="18473">MLVIAHYSHYLSYPASGRAAGRIHIYQRVIEMLVESALLYSALIVVLLVFEARNEVATAYIQNLVIAMRGIMPTMLVSRVAAGHTCPDNSWSEGTPGSSIQFGNHSKSQNDKQMSVRSRQNTSSTERPDLEAGLEITEVRVEGAMPVDSTHDYYHIIGTPSSVNYGAM</sequence>
<dbReference type="Proteomes" id="UP001175227">
    <property type="component" value="Unassembled WGS sequence"/>
</dbReference>
<proteinExistence type="predicted"/>
<dbReference type="AlphaFoldDB" id="A0AA39TP10"/>
<keyword evidence="3" id="KW-1185">Reference proteome</keyword>